<protein>
    <recommendedName>
        <fullName evidence="9">Cytochrome b-c1 complex subunit 6, mitochondrial</fullName>
    </recommendedName>
    <alternativeName>
        <fullName evidence="10">Complex III subunit 6</fullName>
    </alternativeName>
</protein>
<evidence type="ECO:0000256" key="11">
    <source>
        <dbReference type="SAM" id="MobiDB-lite"/>
    </source>
</evidence>
<dbReference type="STRING" id="2512241.A0A553I5J1"/>
<evidence type="ECO:0000256" key="3">
    <source>
        <dbReference type="ARBA" id="ARBA00022448"/>
    </source>
</evidence>
<dbReference type="SUPFAM" id="SSF50729">
    <property type="entry name" value="PH domain-like"/>
    <property type="match status" value="1"/>
</dbReference>
<evidence type="ECO:0000259" key="12">
    <source>
        <dbReference type="Pfam" id="PF02320"/>
    </source>
</evidence>
<keyword evidence="14" id="KW-1185">Reference proteome</keyword>
<dbReference type="GO" id="GO:0006122">
    <property type="term" value="P:mitochondrial electron transport, ubiquinol to cytochrome c"/>
    <property type="evidence" value="ECO:0007669"/>
    <property type="project" value="InterPro"/>
</dbReference>
<keyword evidence="3" id="KW-0813">Transport</keyword>
<evidence type="ECO:0000256" key="8">
    <source>
        <dbReference type="ARBA" id="ARBA00023136"/>
    </source>
</evidence>
<reference evidence="14" key="1">
    <citation type="submission" date="2019-06" db="EMBL/GenBank/DDBJ databases">
        <title>Draft genome sequence of the griseofulvin-producing fungus Xylaria cubensis strain G536.</title>
        <authorList>
            <person name="Mead M.E."/>
            <person name="Raja H.A."/>
            <person name="Steenwyk J.L."/>
            <person name="Knowles S.L."/>
            <person name="Oberlies N.H."/>
            <person name="Rokas A."/>
        </authorList>
    </citation>
    <scope>NUCLEOTIDE SEQUENCE [LARGE SCALE GENOMIC DNA]</scope>
    <source>
        <strain evidence="14">G536</strain>
    </source>
</reference>
<evidence type="ECO:0000256" key="9">
    <source>
        <dbReference type="ARBA" id="ARBA00044155"/>
    </source>
</evidence>
<evidence type="ECO:0000313" key="13">
    <source>
        <dbReference type="EMBL" id="TRX95475.1"/>
    </source>
</evidence>
<evidence type="ECO:0000256" key="10">
    <source>
        <dbReference type="ARBA" id="ARBA00044246"/>
    </source>
</evidence>
<dbReference type="Pfam" id="PF02320">
    <property type="entry name" value="UCR_hinge"/>
    <property type="match status" value="1"/>
</dbReference>
<feature type="region of interest" description="Disordered" evidence="11">
    <location>
        <begin position="365"/>
        <end position="433"/>
    </location>
</feature>
<dbReference type="PANTHER" id="PTHR15336">
    <property type="entry name" value="UBIQUINOL-CYTOCHROME C REDUCTASE COMPLEX 7.8 KDA PROTEIN"/>
    <property type="match status" value="1"/>
</dbReference>
<evidence type="ECO:0000256" key="7">
    <source>
        <dbReference type="ARBA" id="ARBA00023128"/>
    </source>
</evidence>
<dbReference type="OrthoDB" id="1259151at2759"/>
<keyword evidence="7" id="KW-0496">Mitochondrion</keyword>
<keyword evidence="4" id="KW-0679">Respiratory chain</keyword>
<dbReference type="GO" id="GO:0005743">
    <property type="term" value="C:mitochondrial inner membrane"/>
    <property type="evidence" value="ECO:0007669"/>
    <property type="project" value="UniProtKB-SubCell"/>
</dbReference>
<organism evidence="13 14">
    <name type="scientific">Xylaria flabelliformis</name>
    <dbReference type="NCBI Taxonomy" id="2512241"/>
    <lineage>
        <taxon>Eukaryota</taxon>
        <taxon>Fungi</taxon>
        <taxon>Dikarya</taxon>
        <taxon>Ascomycota</taxon>
        <taxon>Pezizomycotina</taxon>
        <taxon>Sordariomycetes</taxon>
        <taxon>Xylariomycetidae</taxon>
        <taxon>Xylariales</taxon>
        <taxon>Xylariaceae</taxon>
        <taxon>Xylaria</taxon>
    </lineage>
</organism>
<evidence type="ECO:0000256" key="6">
    <source>
        <dbReference type="ARBA" id="ARBA00022982"/>
    </source>
</evidence>
<keyword evidence="5" id="KW-0999">Mitochondrion inner membrane</keyword>
<dbReference type="AlphaFoldDB" id="A0A553I5J1"/>
<gene>
    <name evidence="13" type="ORF">FHL15_003433</name>
</gene>
<evidence type="ECO:0000256" key="4">
    <source>
        <dbReference type="ARBA" id="ARBA00022660"/>
    </source>
</evidence>
<feature type="compositionally biased region" description="Basic and acidic residues" evidence="11">
    <location>
        <begin position="376"/>
        <end position="393"/>
    </location>
</feature>
<dbReference type="Gene3D" id="1.10.287.20">
    <property type="entry name" value="Ubiquinol-cytochrome C reductase hinge domain"/>
    <property type="match status" value="1"/>
</dbReference>
<proteinExistence type="inferred from homology"/>
<evidence type="ECO:0000256" key="1">
    <source>
        <dbReference type="ARBA" id="ARBA00004137"/>
    </source>
</evidence>
<sequence>MDYGLHEQHASILSQSSRDEEETNLDASWVMLSRSGEIEPLPHESILFKTRGRVALSITSPNQPVGVTPLSIKSESGTAYITNQRLIYLPANPTEQFKSFSTKILGCQDGRMRSSWVGPWYWEASVRPVPDGNIPPDFPRVILKLTFKDGGFSDFETKFVEIKARLHHAAQIAEESGQRNWALNVHDEQLPEYTVSQGPGSSDHTRSADQVAEHLNDATRQAETGQGMPDEPPPDYDEAQAQAVSMRFDERLREEAERQKHRHADSLAGQTIKSATIVRTMDKAFVGGRIDGGVGLRWPHASAGISRDRSYLVRQLQPIWGVNSSSTTQRSTRYHKPLDPRSAKLITMGVWDVITDLVEAATPWSTAEAEAPPAPAEDKETTESQDTKSKEEDSKSEEDGEEEPEEEEEEEEELEDPKEKFEEECKNSKQCAPAKHHFDECVERVTNASDDEGEHEDCVEEFFHLAHCATQCAAPKLWSVLK</sequence>
<dbReference type="SUPFAM" id="SSF81531">
    <property type="entry name" value="Non-heme 11 kDa protein of cytochrome bc1 complex (Ubiquinol-cytochrome c reductase)"/>
    <property type="match status" value="1"/>
</dbReference>
<dbReference type="FunFam" id="1.10.287.20:FF:000003">
    <property type="entry name" value="Cytochrome b-c1 complex subunit 6"/>
    <property type="match status" value="1"/>
</dbReference>
<dbReference type="InterPro" id="IPR003422">
    <property type="entry name" value="Cyt_b-c1_6"/>
</dbReference>
<comment type="similarity">
    <text evidence="2">Belongs to the UQCRH/QCR6 family.</text>
</comment>
<accession>A0A553I5J1</accession>
<dbReference type="Proteomes" id="UP000319160">
    <property type="component" value="Unassembled WGS sequence"/>
</dbReference>
<keyword evidence="6" id="KW-0249">Electron transport</keyword>
<feature type="compositionally biased region" description="Acidic residues" evidence="11">
    <location>
        <begin position="394"/>
        <end position="416"/>
    </location>
</feature>
<dbReference type="CDD" id="cd13214">
    <property type="entry name" value="PH-GRAM_WBP2"/>
    <property type="match status" value="1"/>
</dbReference>
<evidence type="ECO:0000313" key="14">
    <source>
        <dbReference type="Proteomes" id="UP000319160"/>
    </source>
</evidence>
<comment type="caution">
    <text evidence="13">The sequence shown here is derived from an EMBL/GenBank/DDBJ whole genome shotgun (WGS) entry which is preliminary data.</text>
</comment>
<name>A0A553I5J1_9PEZI</name>
<evidence type="ECO:0000256" key="5">
    <source>
        <dbReference type="ARBA" id="ARBA00022792"/>
    </source>
</evidence>
<dbReference type="EMBL" id="VFLP01000015">
    <property type="protein sequence ID" value="TRX95475.1"/>
    <property type="molecule type" value="Genomic_DNA"/>
</dbReference>
<dbReference type="PANTHER" id="PTHR15336:SF0">
    <property type="entry name" value="CYTOCHROME B-C1 COMPLEX SUBUNIT 6, MITOCHONDRIAL"/>
    <property type="match status" value="1"/>
</dbReference>
<comment type="subcellular location">
    <subcellularLocation>
        <location evidence="1">Mitochondrion inner membrane</location>
        <topology evidence="1">Peripheral membrane protein</topology>
        <orientation evidence="1">Intermembrane side</orientation>
    </subcellularLocation>
</comment>
<dbReference type="InterPro" id="IPR023184">
    <property type="entry name" value="Ubol_cytC_Rdtase_hinge_dom"/>
</dbReference>
<keyword evidence="8" id="KW-0472">Membrane</keyword>
<evidence type="ECO:0000256" key="2">
    <source>
        <dbReference type="ARBA" id="ARBA00006498"/>
    </source>
</evidence>
<feature type="compositionally biased region" description="Basic and acidic residues" evidence="11">
    <location>
        <begin position="417"/>
        <end position="427"/>
    </location>
</feature>
<feature type="domain" description="Ubiquinol-cytochrome C reductase hinge" evidence="12">
    <location>
        <begin position="416"/>
        <end position="482"/>
    </location>
</feature>
<dbReference type="InterPro" id="IPR036811">
    <property type="entry name" value="Ubol_cytC_Rdtase_hinge_dom_sf"/>
</dbReference>